<protein>
    <submittedName>
        <fullName evidence="7">Glycoside hydrolase family 5 protein</fullName>
    </submittedName>
</protein>
<feature type="chain" id="PRO_5042850624" evidence="5">
    <location>
        <begin position="23"/>
        <end position="420"/>
    </location>
</feature>
<evidence type="ECO:0000256" key="5">
    <source>
        <dbReference type="SAM" id="SignalP"/>
    </source>
</evidence>
<dbReference type="Pfam" id="PF00150">
    <property type="entry name" value="Cellulase"/>
    <property type="match status" value="1"/>
</dbReference>
<keyword evidence="3 4" id="KW-0326">Glycosidase</keyword>
<organism evidence="7 8">
    <name type="scientific">Canariomyces notabilis</name>
    <dbReference type="NCBI Taxonomy" id="2074819"/>
    <lineage>
        <taxon>Eukaryota</taxon>
        <taxon>Fungi</taxon>
        <taxon>Dikarya</taxon>
        <taxon>Ascomycota</taxon>
        <taxon>Pezizomycotina</taxon>
        <taxon>Sordariomycetes</taxon>
        <taxon>Sordariomycetidae</taxon>
        <taxon>Sordariales</taxon>
        <taxon>Chaetomiaceae</taxon>
        <taxon>Canariomyces</taxon>
    </lineage>
</organism>
<dbReference type="RefSeq" id="XP_064672572.1">
    <property type="nucleotide sequence ID" value="XM_064811172.1"/>
</dbReference>
<dbReference type="Proteomes" id="UP001302812">
    <property type="component" value="Unassembled WGS sequence"/>
</dbReference>
<feature type="domain" description="Glycoside hydrolase family 5" evidence="6">
    <location>
        <begin position="68"/>
        <end position="375"/>
    </location>
</feature>
<evidence type="ECO:0000256" key="2">
    <source>
        <dbReference type="ARBA" id="ARBA00022801"/>
    </source>
</evidence>
<keyword evidence="2 4" id="KW-0378">Hydrolase</keyword>
<dbReference type="Gene3D" id="3.20.20.80">
    <property type="entry name" value="Glycosidases"/>
    <property type="match status" value="1"/>
</dbReference>
<evidence type="ECO:0000313" key="7">
    <source>
        <dbReference type="EMBL" id="KAK4115002.1"/>
    </source>
</evidence>
<feature type="signal peptide" evidence="5">
    <location>
        <begin position="1"/>
        <end position="22"/>
    </location>
</feature>
<gene>
    <name evidence="7" type="ORF">N656DRAFT_704381</name>
</gene>
<reference evidence="7" key="2">
    <citation type="submission" date="2023-05" db="EMBL/GenBank/DDBJ databases">
        <authorList>
            <consortium name="Lawrence Berkeley National Laboratory"/>
            <person name="Steindorff A."/>
            <person name="Hensen N."/>
            <person name="Bonometti L."/>
            <person name="Westerberg I."/>
            <person name="Brannstrom I.O."/>
            <person name="Guillou S."/>
            <person name="Cros-Aarteil S."/>
            <person name="Calhoun S."/>
            <person name="Haridas S."/>
            <person name="Kuo A."/>
            <person name="Mondo S."/>
            <person name="Pangilinan J."/>
            <person name="Riley R."/>
            <person name="Labutti K."/>
            <person name="Andreopoulos B."/>
            <person name="Lipzen A."/>
            <person name="Chen C."/>
            <person name="Yanf M."/>
            <person name="Daum C."/>
            <person name="Ng V."/>
            <person name="Clum A."/>
            <person name="Ohm R."/>
            <person name="Martin F."/>
            <person name="Silar P."/>
            <person name="Natvig D."/>
            <person name="Lalanne C."/>
            <person name="Gautier V."/>
            <person name="Ament-Velasquez S.L."/>
            <person name="Kruys A."/>
            <person name="Hutchinson M.I."/>
            <person name="Powell A.J."/>
            <person name="Barry K."/>
            <person name="Miller A.N."/>
            <person name="Grigoriev I.V."/>
            <person name="Debuchy R."/>
            <person name="Gladieux P."/>
            <person name="Thoren M.H."/>
            <person name="Johannesson H."/>
        </authorList>
    </citation>
    <scope>NUCLEOTIDE SEQUENCE</scope>
    <source>
        <strain evidence="7">CBS 508.74</strain>
    </source>
</reference>
<sequence length="420" mass="47507">MAGFNRLLAVVGLLITIPLTRAAVPPALPLKSSSRWILDNNNQRVKLRCVNWAGHMEANIPEGLHRQSMDYIVDWIDQQGFNCVRLTYSTDYALDPARPVSESFTNAASNAGVPLDRMADMFNRVVDRNPWIANATTGDVFAATVDKLWARGIMTIMDNHVSRASWCCDLTDGNGWWDEAFGYNPWNSRFFKTQDWLAGLQAVAAWAQSHPGVVALSLRNELRAFLLQDLNGRADWYKYMKQAGDLVHQTHPDVLVIVGGPQSATDLLHIRTGQMLDTSGWPGKHVWEMHAYSFTVTFPDAFKNCDIVKTQYGLMDGFVLEQGKPYTGPLILSEFGVGMQGGEFDGLNEQDNRYLECLVSYMQNNDAEWAVWAIQGSYYVRQGVVDHDETWGLMDYEWKGWRNPGFPKRLGAMWQMTQHP</sequence>
<dbReference type="PANTHER" id="PTHR31263">
    <property type="entry name" value="CELLULASE FAMILY PROTEIN (AFU_ORTHOLOGUE AFUA_5G14560)"/>
    <property type="match status" value="1"/>
</dbReference>
<evidence type="ECO:0000256" key="3">
    <source>
        <dbReference type="ARBA" id="ARBA00023295"/>
    </source>
</evidence>
<evidence type="ECO:0000259" key="6">
    <source>
        <dbReference type="Pfam" id="PF00150"/>
    </source>
</evidence>
<evidence type="ECO:0000256" key="4">
    <source>
        <dbReference type="RuleBase" id="RU361153"/>
    </source>
</evidence>
<reference evidence="7" key="1">
    <citation type="journal article" date="2023" name="Mol. Phylogenet. Evol.">
        <title>Genome-scale phylogeny and comparative genomics of the fungal order Sordariales.</title>
        <authorList>
            <person name="Hensen N."/>
            <person name="Bonometti L."/>
            <person name="Westerberg I."/>
            <person name="Brannstrom I.O."/>
            <person name="Guillou S."/>
            <person name="Cros-Aarteil S."/>
            <person name="Calhoun S."/>
            <person name="Haridas S."/>
            <person name="Kuo A."/>
            <person name="Mondo S."/>
            <person name="Pangilinan J."/>
            <person name="Riley R."/>
            <person name="LaButti K."/>
            <person name="Andreopoulos B."/>
            <person name="Lipzen A."/>
            <person name="Chen C."/>
            <person name="Yan M."/>
            <person name="Daum C."/>
            <person name="Ng V."/>
            <person name="Clum A."/>
            <person name="Steindorff A."/>
            <person name="Ohm R.A."/>
            <person name="Martin F."/>
            <person name="Silar P."/>
            <person name="Natvig D.O."/>
            <person name="Lalanne C."/>
            <person name="Gautier V."/>
            <person name="Ament-Velasquez S.L."/>
            <person name="Kruys A."/>
            <person name="Hutchinson M.I."/>
            <person name="Powell A.J."/>
            <person name="Barry K."/>
            <person name="Miller A.N."/>
            <person name="Grigoriev I.V."/>
            <person name="Debuchy R."/>
            <person name="Gladieux P."/>
            <person name="Hiltunen Thoren M."/>
            <person name="Johannesson H."/>
        </authorList>
    </citation>
    <scope>NUCLEOTIDE SEQUENCE</scope>
    <source>
        <strain evidence="7">CBS 508.74</strain>
    </source>
</reference>
<keyword evidence="5" id="KW-0732">Signal</keyword>
<dbReference type="SUPFAM" id="SSF51445">
    <property type="entry name" value="(Trans)glycosidases"/>
    <property type="match status" value="1"/>
</dbReference>
<keyword evidence="8" id="KW-1185">Reference proteome</keyword>
<dbReference type="GO" id="GO:0000272">
    <property type="term" value="P:polysaccharide catabolic process"/>
    <property type="evidence" value="ECO:0007669"/>
    <property type="project" value="InterPro"/>
</dbReference>
<dbReference type="GeneID" id="89935297"/>
<evidence type="ECO:0000256" key="1">
    <source>
        <dbReference type="ARBA" id="ARBA00005641"/>
    </source>
</evidence>
<name>A0AAN6TIB2_9PEZI</name>
<evidence type="ECO:0000313" key="8">
    <source>
        <dbReference type="Proteomes" id="UP001302812"/>
    </source>
</evidence>
<dbReference type="AlphaFoldDB" id="A0AAN6TIB2"/>
<accession>A0AAN6TIB2</accession>
<comment type="caution">
    <text evidence="7">The sequence shown here is derived from an EMBL/GenBank/DDBJ whole genome shotgun (WGS) entry which is preliminary data.</text>
</comment>
<dbReference type="EMBL" id="MU853335">
    <property type="protein sequence ID" value="KAK4115002.1"/>
    <property type="molecule type" value="Genomic_DNA"/>
</dbReference>
<comment type="similarity">
    <text evidence="1 4">Belongs to the glycosyl hydrolase 5 (cellulase A) family.</text>
</comment>
<dbReference type="PANTHER" id="PTHR31263:SF0">
    <property type="entry name" value="CELLULASE FAMILY PROTEIN (AFU_ORTHOLOGUE AFUA_5G14560)"/>
    <property type="match status" value="1"/>
</dbReference>
<dbReference type="GO" id="GO:0004553">
    <property type="term" value="F:hydrolase activity, hydrolyzing O-glycosyl compounds"/>
    <property type="evidence" value="ECO:0007669"/>
    <property type="project" value="InterPro"/>
</dbReference>
<proteinExistence type="inferred from homology"/>
<dbReference type="InterPro" id="IPR017853">
    <property type="entry name" value="GH"/>
</dbReference>
<dbReference type="InterPro" id="IPR001547">
    <property type="entry name" value="Glyco_hydro_5"/>
</dbReference>